<evidence type="ECO:0000313" key="2">
    <source>
        <dbReference type="Proteomes" id="UP001172457"/>
    </source>
</evidence>
<name>A0AA38SYT1_9ASTR</name>
<gene>
    <name evidence="1" type="ORF">OSB04_024938</name>
</gene>
<dbReference type="EMBL" id="JARYMX010000006">
    <property type="protein sequence ID" value="KAJ9545231.1"/>
    <property type="molecule type" value="Genomic_DNA"/>
</dbReference>
<keyword evidence="2" id="KW-1185">Reference proteome</keyword>
<evidence type="ECO:0000313" key="1">
    <source>
        <dbReference type="EMBL" id="KAJ9545231.1"/>
    </source>
</evidence>
<proteinExistence type="predicted"/>
<dbReference type="AlphaFoldDB" id="A0AA38SYT1"/>
<reference evidence="1" key="1">
    <citation type="submission" date="2023-03" db="EMBL/GenBank/DDBJ databases">
        <title>Chromosome-scale reference genome and RAD-based genetic map of yellow starthistle (Centaurea solstitialis) reveal putative structural variation and QTLs associated with invader traits.</title>
        <authorList>
            <person name="Reatini B."/>
            <person name="Cang F.A."/>
            <person name="Jiang Q."/>
            <person name="Mckibben M.T.W."/>
            <person name="Barker M.S."/>
            <person name="Rieseberg L.H."/>
            <person name="Dlugosch K.M."/>
        </authorList>
    </citation>
    <scope>NUCLEOTIDE SEQUENCE</scope>
    <source>
        <strain evidence="1">CAN-66</strain>
        <tissue evidence="1">Leaf</tissue>
    </source>
</reference>
<organism evidence="1 2">
    <name type="scientific">Centaurea solstitialis</name>
    <name type="common">yellow star-thistle</name>
    <dbReference type="NCBI Taxonomy" id="347529"/>
    <lineage>
        <taxon>Eukaryota</taxon>
        <taxon>Viridiplantae</taxon>
        <taxon>Streptophyta</taxon>
        <taxon>Embryophyta</taxon>
        <taxon>Tracheophyta</taxon>
        <taxon>Spermatophyta</taxon>
        <taxon>Magnoliopsida</taxon>
        <taxon>eudicotyledons</taxon>
        <taxon>Gunneridae</taxon>
        <taxon>Pentapetalae</taxon>
        <taxon>asterids</taxon>
        <taxon>campanulids</taxon>
        <taxon>Asterales</taxon>
        <taxon>Asteraceae</taxon>
        <taxon>Carduoideae</taxon>
        <taxon>Cardueae</taxon>
        <taxon>Centaureinae</taxon>
        <taxon>Centaurea</taxon>
    </lineage>
</organism>
<accession>A0AA38SYT1</accession>
<sequence length="116" mass="12928">MKRLKSPCNCFRRKRGQICKHLQEIGRPDGETFLGDRLSHDSSDSEMLIKRSNRRIKAFSPLSRQGNSDDLSLSNESPDQTVSKLIEVGKAVGINLENREDLLEKVVGNGVTTGLC</sequence>
<dbReference type="Proteomes" id="UP001172457">
    <property type="component" value="Chromosome 6"/>
</dbReference>
<comment type="caution">
    <text evidence="1">The sequence shown here is derived from an EMBL/GenBank/DDBJ whole genome shotgun (WGS) entry which is preliminary data.</text>
</comment>
<protein>
    <submittedName>
        <fullName evidence="1">Uncharacterized protein</fullName>
    </submittedName>
</protein>